<dbReference type="InterPro" id="IPR050491">
    <property type="entry name" value="AmpC-like"/>
</dbReference>
<proteinExistence type="predicted"/>
<dbReference type="PANTHER" id="PTHR46825">
    <property type="entry name" value="D-ALANYL-D-ALANINE-CARBOXYPEPTIDASE/ENDOPEPTIDASE AMPH"/>
    <property type="match status" value="1"/>
</dbReference>
<dbReference type="InterPro" id="IPR001466">
    <property type="entry name" value="Beta-lactam-related"/>
</dbReference>
<gene>
    <name evidence="2" type="ORF">KY084_07735</name>
</gene>
<dbReference type="PANTHER" id="PTHR46825:SF9">
    <property type="entry name" value="BETA-LACTAMASE-RELATED DOMAIN-CONTAINING PROTEIN"/>
    <property type="match status" value="1"/>
</dbReference>
<organism evidence="2 3">
    <name type="scientific">Stakelama flava</name>
    <dbReference type="NCBI Taxonomy" id="2860338"/>
    <lineage>
        <taxon>Bacteria</taxon>
        <taxon>Pseudomonadati</taxon>
        <taxon>Pseudomonadota</taxon>
        <taxon>Alphaproteobacteria</taxon>
        <taxon>Sphingomonadales</taxon>
        <taxon>Sphingomonadaceae</taxon>
        <taxon>Stakelama</taxon>
    </lineage>
</organism>
<protein>
    <submittedName>
        <fullName evidence="2">Beta-lactamase family protein</fullName>
    </submittedName>
</protein>
<feature type="domain" description="Beta-lactamase-related" evidence="1">
    <location>
        <begin position="16"/>
        <end position="317"/>
    </location>
</feature>
<comment type="caution">
    <text evidence="2">The sequence shown here is derived from an EMBL/GenBank/DDBJ whole genome shotgun (WGS) entry which is preliminary data.</text>
</comment>
<name>A0ABS6XKM8_9SPHN</name>
<dbReference type="EMBL" id="JAHWZX010000005">
    <property type="protein sequence ID" value="MBW4330767.1"/>
    <property type="molecule type" value="Genomic_DNA"/>
</dbReference>
<dbReference type="Pfam" id="PF00144">
    <property type="entry name" value="Beta-lactamase"/>
    <property type="match status" value="1"/>
</dbReference>
<keyword evidence="3" id="KW-1185">Reference proteome</keyword>
<evidence type="ECO:0000313" key="3">
    <source>
        <dbReference type="Proteomes" id="UP001197214"/>
    </source>
</evidence>
<dbReference type="RefSeq" id="WP_219237870.1">
    <property type="nucleotide sequence ID" value="NZ_JAHWZX010000005.1"/>
</dbReference>
<sequence>MNSDTRFDRDAIDSLLAPYDSGKAPGFAVGVAMGGVPVYRRAVGMASAELPVTLSPSMRMRIGSTTKQFCALAVLLLQEDGLLSIDEPLRRYLPELPNWADAVSLRHLLAHSGGLRDTMDLLTLTGALGKPLNPGAQLDTYMRIDSVNFAPGESWNYCNGGYALLSEVASRVSGLAFGDLLHSRIFVPIGMYDTLLRPLDRAMVPNSASLHVPDGRGGWKRGDMGIPIKGEGGVISTVDDMLRWMRHMAAPTVGSAETWAELTRPHAGHGYGLGLIANRHRGRTAIHHAGGVIGGGCQMIRLPDERLDVIVIANSSNALALYGLADAIIDACVPDLEPDSAQPPQWSPRGTFYSRDTGRVIVLDFHEGQVLMTLDGMTLPTRWNPDGSLSPRIAPTDLAIRPLDGEADPAGLAAIEFGRTDHLAPVASKAHPNVHALAGRYADSAKLLEARIAVEQDGVAMALSGFGSTLEYALRPLATSLWKCDADGAIPASITLEHLGDGILLTSGRTTRLRLDRRS</sequence>
<evidence type="ECO:0000313" key="2">
    <source>
        <dbReference type="EMBL" id="MBW4330767.1"/>
    </source>
</evidence>
<accession>A0ABS6XKM8</accession>
<dbReference type="Proteomes" id="UP001197214">
    <property type="component" value="Unassembled WGS sequence"/>
</dbReference>
<evidence type="ECO:0000259" key="1">
    <source>
        <dbReference type="Pfam" id="PF00144"/>
    </source>
</evidence>
<reference evidence="2 3" key="1">
    <citation type="submission" date="2021-07" db="EMBL/GenBank/DDBJ databases">
        <title>Stakelama flava sp. nov., a novel endophytic bacterium isolated from branch of Kandelia candel.</title>
        <authorList>
            <person name="Tuo L."/>
        </authorList>
    </citation>
    <scope>NUCLEOTIDE SEQUENCE [LARGE SCALE GENOMIC DNA]</scope>
    <source>
        <strain evidence="2 3">CBK3Z-3</strain>
    </source>
</reference>